<keyword evidence="2" id="KW-0472">Membrane</keyword>
<feature type="region of interest" description="Disordered" evidence="1">
    <location>
        <begin position="88"/>
        <end position="128"/>
    </location>
</feature>
<evidence type="ECO:0000313" key="3">
    <source>
        <dbReference type="EMBL" id="CCM16502.1"/>
    </source>
</evidence>
<accession>A0A1E1IZ41</accession>
<feature type="transmembrane region" description="Helical" evidence="2">
    <location>
        <begin position="20"/>
        <end position="41"/>
    </location>
</feature>
<dbReference type="EMBL" id="CALQ01001081">
    <property type="protein sequence ID" value="CCM16502.1"/>
    <property type="molecule type" value="Genomic_DNA"/>
</dbReference>
<dbReference type="AlphaFoldDB" id="A0A1E1IZ41"/>
<protein>
    <submittedName>
        <fullName evidence="3">Hypothetical T. brucei spp.-specific protein</fullName>
    </submittedName>
</protein>
<proteinExistence type="predicted"/>
<feature type="compositionally biased region" description="Basic and acidic residues" evidence="1">
    <location>
        <begin position="118"/>
        <end position="128"/>
    </location>
</feature>
<sequence length="128" mass="13616">MFDPRKITASVLGYAPQFILTRFSSVIMGIITAYGVLLFFFGHPPFFRRAGELSLMMTLAYWAARVTRYGIMWLVYLADGTAPESAEAAVATAGAGPEGASSLSSSVGAKPSPTSQAEVERGESKGLD</sequence>
<name>A0A1E1IZ41_LEIGU</name>
<organism evidence="3">
    <name type="scientific">Leishmania guyanensis</name>
    <dbReference type="NCBI Taxonomy" id="5670"/>
    <lineage>
        <taxon>Eukaryota</taxon>
        <taxon>Discoba</taxon>
        <taxon>Euglenozoa</taxon>
        <taxon>Kinetoplastea</taxon>
        <taxon>Metakinetoplastina</taxon>
        <taxon>Trypanosomatida</taxon>
        <taxon>Trypanosomatidae</taxon>
        <taxon>Leishmaniinae</taxon>
        <taxon>Leishmania</taxon>
        <taxon>Leishmania guyanensis species complex</taxon>
    </lineage>
</organism>
<evidence type="ECO:0000256" key="1">
    <source>
        <dbReference type="SAM" id="MobiDB-lite"/>
    </source>
</evidence>
<reference evidence="3" key="1">
    <citation type="submission" date="2012-08" db="EMBL/GenBank/DDBJ databases">
        <title>Comparative genomics of metastatic and non-metastatic Leishmania guyanensis provides insights into polygenic factors involved in Leishmania RNA virus infection.</title>
        <authorList>
            <person name="Smith D."/>
            <person name="Hertz-Fowler C."/>
            <person name="Martin R."/>
            <person name="Dickens N."/>
            <person name="Fasel N."/>
            <person name="Falquet L."/>
            <person name="Beverley S."/>
            <person name="Zangger H."/>
            <person name="Calderon-Copete S."/>
            <person name="Mottram J."/>
            <person name="Xenarios I."/>
        </authorList>
    </citation>
    <scope>NUCLEOTIDE SEQUENCE</scope>
    <source>
        <strain evidence="3">MHOM/BR/75/M4147/SSU:IR2SAT-LUC</strain>
    </source>
</reference>
<feature type="compositionally biased region" description="Low complexity" evidence="1">
    <location>
        <begin position="88"/>
        <end position="100"/>
    </location>
</feature>
<keyword evidence="2" id="KW-1133">Transmembrane helix</keyword>
<evidence type="ECO:0000256" key="2">
    <source>
        <dbReference type="SAM" id="Phobius"/>
    </source>
</evidence>
<keyword evidence="2" id="KW-0812">Transmembrane</keyword>
<gene>
    <name evidence="3" type="primary">LgM4147LRVhigh.26.01280.00040</name>
    <name evidence="3" type="ORF">BN36_2640070</name>
</gene>
<feature type="compositionally biased region" description="Polar residues" evidence="1">
    <location>
        <begin position="101"/>
        <end position="117"/>
    </location>
</feature>